<dbReference type="EMBL" id="NMUH01000067">
    <property type="protein sequence ID" value="MQL70422.1"/>
    <property type="molecule type" value="Genomic_DNA"/>
</dbReference>
<comment type="caution">
    <text evidence="2">The sequence shown here is derived from an EMBL/GenBank/DDBJ whole genome shotgun (WGS) entry which is preliminary data.</text>
</comment>
<organism evidence="2 3">
    <name type="scientific">Colocasia esculenta</name>
    <name type="common">Wild taro</name>
    <name type="synonym">Arum esculentum</name>
    <dbReference type="NCBI Taxonomy" id="4460"/>
    <lineage>
        <taxon>Eukaryota</taxon>
        <taxon>Viridiplantae</taxon>
        <taxon>Streptophyta</taxon>
        <taxon>Embryophyta</taxon>
        <taxon>Tracheophyta</taxon>
        <taxon>Spermatophyta</taxon>
        <taxon>Magnoliopsida</taxon>
        <taxon>Liliopsida</taxon>
        <taxon>Araceae</taxon>
        <taxon>Aroideae</taxon>
        <taxon>Colocasieae</taxon>
        <taxon>Colocasia</taxon>
    </lineage>
</organism>
<evidence type="ECO:0000313" key="3">
    <source>
        <dbReference type="Proteomes" id="UP000652761"/>
    </source>
</evidence>
<gene>
    <name evidence="2" type="ORF">Taro_002744</name>
</gene>
<evidence type="ECO:0000256" key="1">
    <source>
        <dbReference type="SAM" id="MobiDB-lite"/>
    </source>
</evidence>
<reference evidence="2" key="1">
    <citation type="submission" date="2017-07" db="EMBL/GenBank/DDBJ databases">
        <title>Taro Niue Genome Assembly and Annotation.</title>
        <authorList>
            <person name="Atibalentja N."/>
            <person name="Keating K."/>
            <person name="Fields C.J."/>
        </authorList>
    </citation>
    <scope>NUCLEOTIDE SEQUENCE</scope>
    <source>
        <strain evidence="2">Niue_2</strain>
        <tissue evidence="2">Leaf</tissue>
    </source>
</reference>
<keyword evidence="3" id="KW-1185">Reference proteome</keyword>
<proteinExistence type="predicted"/>
<evidence type="ECO:0000313" key="2">
    <source>
        <dbReference type="EMBL" id="MQL70422.1"/>
    </source>
</evidence>
<accession>A0A843TDJ5</accession>
<feature type="compositionally biased region" description="Polar residues" evidence="1">
    <location>
        <begin position="98"/>
        <end position="124"/>
    </location>
</feature>
<sequence length="152" mass="17165">MNVDVPYEDVVRGARSGSNSGRRLSSGGLWVLLYLLLWQQDRVLLSLIHFLPLRQNRVLLQCIYGAISRGCYQFAKRGGSFYDSTLWEEPYVQSLSNNSGCTTQGYSPPQGHLHTQPQQVFSSQPEEENNTLEPSRSSFNTKGTTPWNPQLL</sequence>
<protein>
    <submittedName>
        <fullName evidence="2">Uncharacterized protein</fullName>
    </submittedName>
</protein>
<feature type="region of interest" description="Disordered" evidence="1">
    <location>
        <begin position="98"/>
        <end position="152"/>
    </location>
</feature>
<dbReference type="AlphaFoldDB" id="A0A843TDJ5"/>
<feature type="compositionally biased region" description="Polar residues" evidence="1">
    <location>
        <begin position="131"/>
        <end position="152"/>
    </location>
</feature>
<dbReference type="Proteomes" id="UP000652761">
    <property type="component" value="Unassembled WGS sequence"/>
</dbReference>
<name>A0A843TDJ5_COLES</name>